<evidence type="ECO:0000313" key="2">
    <source>
        <dbReference type="Proteomes" id="UP000654670"/>
    </source>
</evidence>
<gene>
    <name evidence="1" type="ORF">GCM10007968_02300</name>
</gene>
<reference evidence="1" key="1">
    <citation type="journal article" date="2014" name="Int. J. Syst. Evol. Microbiol.">
        <title>Complete genome sequence of Corynebacterium casei LMG S-19264T (=DSM 44701T), isolated from a smear-ripened cheese.</title>
        <authorList>
            <consortium name="US DOE Joint Genome Institute (JGI-PGF)"/>
            <person name="Walter F."/>
            <person name="Albersmeier A."/>
            <person name="Kalinowski J."/>
            <person name="Ruckert C."/>
        </authorList>
    </citation>
    <scope>NUCLEOTIDE SEQUENCE</scope>
    <source>
        <strain evidence="1">JCM 15325</strain>
    </source>
</reference>
<keyword evidence="2" id="KW-1185">Reference proteome</keyword>
<sequence>MQVPNGAGDLPPLNFGGERKHPLTDFFRYQNLELFQRAGSVQIAVCSRTAR</sequence>
<organism evidence="1 2">
    <name type="scientific">Sporolactobacillus putidus</name>
    <dbReference type="NCBI Taxonomy" id="492735"/>
    <lineage>
        <taxon>Bacteria</taxon>
        <taxon>Bacillati</taxon>
        <taxon>Bacillota</taxon>
        <taxon>Bacilli</taxon>
        <taxon>Bacillales</taxon>
        <taxon>Sporolactobacillaceae</taxon>
        <taxon>Sporolactobacillus</taxon>
    </lineage>
</organism>
<protein>
    <submittedName>
        <fullName evidence="1">Uncharacterized protein</fullName>
    </submittedName>
</protein>
<dbReference type="EMBL" id="BMOK01000001">
    <property type="protein sequence ID" value="GGL41936.1"/>
    <property type="molecule type" value="Genomic_DNA"/>
</dbReference>
<accession>A0A917RY43</accession>
<proteinExistence type="predicted"/>
<name>A0A917RY43_9BACL</name>
<dbReference type="RefSeq" id="WP_188800995.1">
    <property type="nucleotide sequence ID" value="NZ_BMOK01000001.1"/>
</dbReference>
<dbReference type="AlphaFoldDB" id="A0A917RY43"/>
<dbReference type="Proteomes" id="UP000654670">
    <property type="component" value="Unassembled WGS sequence"/>
</dbReference>
<evidence type="ECO:0000313" key="1">
    <source>
        <dbReference type="EMBL" id="GGL41936.1"/>
    </source>
</evidence>
<reference evidence="1" key="2">
    <citation type="submission" date="2020-09" db="EMBL/GenBank/DDBJ databases">
        <authorList>
            <person name="Sun Q."/>
            <person name="Ohkuma M."/>
        </authorList>
    </citation>
    <scope>NUCLEOTIDE SEQUENCE</scope>
    <source>
        <strain evidence="1">JCM 15325</strain>
    </source>
</reference>
<comment type="caution">
    <text evidence="1">The sequence shown here is derived from an EMBL/GenBank/DDBJ whole genome shotgun (WGS) entry which is preliminary data.</text>
</comment>